<dbReference type="InterPro" id="IPR011330">
    <property type="entry name" value="Glyco_hydro/deAcase_b/a-brl"/>
</dbReference>
<reference evidence="1 2" key="1">
    <citation type="submission" date="2020-08" db="EMBL/GenBank/DDBJ databases">
        <title>Genomic Encyclopedia of Type Strains, Phase IV (KMG-V): Genome sequencing to study the core and pangenomes of soil and plant-associated prokaryotes.</title>
        <authorList>
            <person name="Whitman W."/>
        </authorList>
    </citation>
    <scope>NUCLEOTIDE SEQUENCE [LARGE SCALE GENOMIC DNA]</scope>
    <source>
        <strain evidence="1 2">SEMIA 4084</strain>
    </source>
</reference>
<proteinExistence type="predicted"/>
<accession>A0A7W8X6Z0</accession>
<dbReference type="EMBL" id="JACHBK010000002">
    <property type="protein sequence ID" value="MBB5534529.1"/>
    <property type="molecule type" value="Genomic_DNA"/>
</dbReference>
<dbReference type="Gene3D" id="3.20.20.370">
    <property type="entry name" value="Glycoside hydrolase/deacetylase"/>
    <property type="match status" value="1"/>
</dbReference>
<dbReference type="GO" id="GO:0005975">
    <property type="term" value="P:carbohydrate metabolic process"/>
    <property type="evidence" value="ECO:0007669"/>
    <property type="project" value="InterPro"/>
</dbReference>
<keyword evidence="2" id="KW-1185">Reference proteome</keyword>
<protein>
    <recommendedName>
        <fullName evidence="3">Polysaccharide deacetylase</fullName>
    </recommendedName>
</protein>
<dbReference type="InterPro" id="IPR049591">
    <property type="entry name" value="CE4_u4-like"/>
</dbReference>
<evidence type="ECO:0008006" key="3">
    <source>
        <dbReference type="Google" id="ProtNLM"/>
    </source>
</evidence>
<organism evidence="1 2">
    <name type="scientific">Rhizobium giardinii</name>
    <dbReference type="NCBI Taxonomy" id="56731"/>
    <lineage>
        <taxon>Bacteria</taxon>
        <taxon>Pseudomonadati</taxon>
        <taxon>Pseudomonadota</taxon>
        <taxon>Alphaproteobacteria</taxon>
        <taxon>Hyphomicrobiales</taxon>
        <taxon>Rhizobiaceae</taxon>
        <taxon>Rhizobium/Agrobacterium group</taxon>
        <taxon>Rhizobium</taxon>
    </lineage>
</organism>
<dbReference type="RefSeq" id="WP_018326665.1">
    <property type="nucleotide sequence ID" value="NZ_JACHBK010000002.1"/>
</dbReference>
<evidence type="ECO:0000313" key="2">
    <source>
        <dbReference type="Proteomes" id="UP000585507"/>
    </source>
</evidence>
<dbReference type="AlphaFoldDB" id="A0A7W8X6Z0"/>
<gene>
    <name evidence="1" type="ORF">GGD55_001200</name>
</gene>
<comment type="caution">
    <text evidence="1">The sequence shown here is derived from an EMBL/GenBank/DDBJ whole genome shotgun (WGS) entry which is preliminary data.</text>
</comment>
<evidence type="ECO:0000313" key="1">
    <source>
        <dbReference type="EMBL" id="MBB5534529.1"/>
    </source>
</evidence>
<dbReference type="CDD" id="cd10928">
    <property type="entry name" value="CE4_u4"/>
    <property type="match status" value="1"/>
</dbReference>
<dbReference type="SUPFAM" id="SSF88713">
    <property type="entry name" value="Glycoside hydrolase/deacetylase"/>
    <property type="match status" value="1"/>
</dbReference>
<sequence>MDDFARIITEELDRWQQARKVAPFWLRDDDAVEPSEPLERLLEITGAFSVPLTLAVIPAHTGDALARRLEREPSCAVAVHGWSHVNHAGADEKKQELGRHRPASDVLGELQRGFSHLADLHPNRFVPILVPPWNRIDAALVPQLAGIGFEALSVYGPEKPSALPVVNTHVDVMDWHGTRGGRDRMALAAEIVARLGQMFDQGGSLGLLTHHLVHDEVVWDFMNALFKSTARHPACRWCRVTDILRDQ</sequence>
<dbReference type="Proteomes" id="UP000585507">
    <property type="component" value="Unassembled WGS sequence"/>
</dbReference>
<name>A0A7W8X6Z0_9HYPH</name>